<dbReference type="OrthoDB" id="3363260at2759"/>
<organism evidence="5 6">
    <name type="scientific">Ceraceosorus bombacis</name>
    <dbReference type="NCBI Taxonomy" id="401625"/>
    <lineage>
        <taxon>Eukaryota</taxon>
        <taxon>Fungi</taxon>
        <taxon>Dikarya</taxon>
        <taxon>Basidiomycota</taxon>
        <taxon>Ustilaginomycotina</taxon>
        <taxon>Exobasidiomycetes</taxon>
        <taxon>Ceraceosorales</taxon>
        <taxon>Ceraceosoraceae</taxon>
        <taxon>Ceraceosorus</taxon>
    </lineage>
</organism>
<dbReference type="EMBL" id="CCYA01000265">
    <property type="protein sequence ID" value="CEH17589.1"/>
    <property type="molecule type" value="Genomic_DNA"/>
</dbReference>
<dbReference type="AlphaFoldDB" id="A0A0P1BMQ8"/>
<feature type="domain" description="Zn(2)-C6 fungal-type" evidence="3">
    <location>
        <begin position="106"/>
        <end position="159"/>
    </location>
</feature>
<feature type="domain" description="Plant heme peroxidase family profile" evidence="4">
    <location>
        <begin position="174"/>
        <end position="477"/>
    </location>
</feature>
<dbReference type="SUPFAM" id="SSF57701">
    <property type="entry name" value="Zn2/Cys6 DNA-binding domain"/>
    <property type="match status" value="1"/>
</dbReference>
<dbReference type="PANTHER" id="PTHR46910:SF38">
    <property type="entry name" value="ZN(2)-C6 FUNGAL-TYPE DOMAIN-CONTAINING PROTEIN"/>
    <property type="match status" value="1"/>
</dbReference>
<dbReference type="InterPro" id="IPR036864">
    <property type="entry name" value="Zn2-C6_fun-type_DNA-bd_sf"/>
</dbReference>
<feature type="compositionally biased region" description="Low complexity" evidence="2">
    <location>
        <begin position="70"/>
        <end position="83"/>
    </location>
</feature>
<evidence type="ECO:0000256" key="1">
    <source>
        <dbReference type="ARBA" id="ARBA00023242"/>
    </source>
</evidence>
<keyword evidence="6" id="KW-1185">Reference proteome</keyword>
<evidence type="ECO:0000259" key="4">
    <source>
        <dbReference type="PROSITE" id="PS50873"/>
    </source>
</evidence>
<accession>A0A0P1BMQ8</accession>
<dbReference type="CDD" id="cd12148">
    <property type="entry name" value="fungal_TF_MHR"/>
    <property type="match status" value="1"/>
</dbReference>
<dbReference type="GO" id="GO:0000981">
    <property type="term" value="F:DNA-binding transcription factor activity, RNA polymerase II-specific"/>
    <property type="evidence" value="ECO:0007669"/>
    <property type="project" value="InterPro"/>
</dbReference>
<keyword evidence="1" id="KW-0539">Nucleus</keyword>
<evidence type="ECO:0000256" key="2">
    <source>
        <dbReference type="SAM" id="MobiDB-lite"/>
    </source>
</evidence>
<evidence type="ECO:0000313" key="6">
    <source>
        <dbReference type="Proteomes" id="UP000054845"/>
    </source>
</evidence>
<feature type="region of interest" description="Disordered" evidence="2">
    <location>
        <begin position="510"/>
        <end position="561"/>
    </location>
</feature>
<dbReference type="PROSITE" id="PS50048">
    <property type="entry name" value="ZN2_CY6_FUNGAL_2"/>
    <property type="match status" value="1"/>
</dbReference>
<name>A0A0P1BMQ8_9BASI</name>
<proteinExistence type="predicted"/>
<evidence type="ECO:0000259" key="3">
    <source>
        <dbReference type="PROSITE" id="PS50048"/>
    </source>
</evidence>
<dbReference type="InterPro" id="IPR001138">
    <property type="entry name" value="Zn2Cys6_DnaBD"/>
</dbReference>
<dbReference type="GO" id="GO:0006979">
    <property type="term" value="P:response to oxidative stress"/>
    <property type="evidence" value="ECO:0007669"/>
    <property type="project" value="InterPro"/>
</dbReference>
<dbReference type="GO" id="GO:0008270">
    <property type="term" value="F:zinc ion binding"/>
    <property type="evidence" value="ECO:0007669"/>
    <property type="project" value="InterPro"/>
</dbReference>
<feature type="region of interest" description="Disordered" evidence="2">
    <location>
        <begin position="873"/>
        <end position="907"/>
    </location>
</feature>
<sequence length="1086" mass="116704">MASGNPDSAPLLLYSPPTHTRSPGPDPTSADEGRRPSASSGSSSNEPLPGGLVSARCTEAQERASGRHNAASPRASGSGSSLATTQEETPAKPKSLAQQRRMQGVSCDACKFRKVKCDRRAKVDKKIAELHATGEPLSSLQDADISCSVCSSHGLKCTFTQAEPKKRRGRRIVEIQAHQRRESYLPSLADADEEGGGPSIDVTTAAAAAEEARRRHQSSYPGILPRAVTTASTPLGLFSIPGLTRPLLDTCIMAFFKFTTPTVALLHADVFAARYTKFFELFNPGGPAKMHTSQMDPALAKLPPLTELLILAVGCAGSGLLQAPVTRDNPRAKFKLQQRLSQRCSEILRHVSWTQRLREEGADLVEAVYVLVDPTFPLVDDQYEEDRGPASSLLGVSPDPLRVQPTSHEALVRLTFSLSIHRRPKAEPGAPPDGLRWRTGTGELIDDREMFRKAFLRGFVWMADALTATPIRTGRVRIWWNVYMQDAFRSFGARRTPLIDADAYDQDLPRWAPRRDGDFSTSFGMDPREQPQRNVFSPQAPAPVPGAGSAGDPNPASAGPQPPRFSRFDALWLESILRLCFITRTVGSRSVSPRAQGRGVLSSDMEHAIVSLSAWQAQLPTELHWETQAGEGWEEGQPPPSLSSIEFRNSLKAAFLEVLAHGQVLGCWAAVKDYGLRTEADVIDAAGMLAARLNIGDNVSPLPCEDTASEDPRVRRSASVRVGIAQPNVAATVPMSSLVEQGPAPPEVEGRVRSRLEGLATASFLRMSKVASQAAAVGILRASRTVLRDVTCSYAMWGCGLAADIMKGTEAPRIGPTVLLEEVILATAKLVDAVSRVDSVQDTPAMTRGLENMLSKFAGGLDALRRVRGEPIDAASVQGPTSENGNTVHGAGTHSPAHHHPNTSPAAINMTAGITPTPNWFAPHPYVTTHDAYQQAKSMRTDEIATLSRHADAALSGDNVDSAMDSADSNWLEQFVAGWGGPNSHDGASTQPHHGGAGLGFSMPPPGATPHLHGDHSANESMAQFWPTGPATDHQGYHHFVSNPTTAQDWAGQVWHGSTASFDPSPAPQGSLEWLWGVGPQPPPQR</sequence>
<feature type="compositionally biased region" description="Polar residues" evidence="2">
    <location>
        <begin position="878"/>
        <end position="887"/>
    </location>
</feature>
<evidence type="ECO:0008006" key="7">
    <source>
        <dbReference type="Google" id="ProtNLM"/>
    </source>
</evidence>
<evidence type="ECO:0000313" key="5">
    <source>
        <dbReference type="EMBL" id="CEH17589.1"/>
    </source>
</evidence>
<reference evidence="5 6" key="1">
    <citation type="submission" date="2014-09" db="EMBL/GenBank/DDBJ databases">
        <authorList>
            <person name="Magalhaes I.L.F."/>
            <person name="Oliveira U."/>
            <person name="Santos F.R."/>
            <person name="Vidigal T.H.D.A."/>
            <person name="Brescovit A.D."/>
            <person name="Santos A.J."/>
        </authorList>
    </citation>
    <scope>NUCLEOTIDE SEQUENCE [LARGE SCALE GENOMIC DNA]</scope>
</reference>
<dbReference type="Gene3D" id="4.10.240.10">
    <property type="entry name" value="Zn(2)-C6 fungal-type DNA-binding domain"/>
    <property type="match status" value="1"/>
</dbReference>
<dbReference type="GO" id="GO:0004601">
    <property type="term" value="F:peroxidase activity"/>
    <property type="evidence" value="ECO:0007669"/>
    <property type="project" value="InterPro"/>
</dbReference>
<dbReference type="CDD" id="cd00067">
    <property type="entry name" value="GAL4"/>
    <property type="match status" value="1"/>
</dbReference>
<dbReference type="InterPro" id="IPR050987">
    <property type="entry name" value="AtrR-like"/>
</dbReference>
<feature type="region of interest" description="Disordered" evidence="2">
    <location>
        <begin position="1"/>
        <end position="100"/>
    </location>
</feature>
<dbReference type="PANTHER" id="PTHR46910">
    <property type="entry name" value="TRANSCRIPTION FACTOR PDR1"/>
    <property type="match status" value="1"/>
</dbReference>
<protein>
    <recommendedName>
        <fullName evidence="7">Zn(2)-C6 fungal-type domain-containing protein</fullName>
    </recommendedName>
</protein>
<dbReference type="STRING" id="401625.A0A0P1BMQ8"/>
<feature type="region of interest" description="Disordered" evidence="2">
    <location>
        <begin position="1056"/>
        <end position="1086"/>
    </location>
</feature>
<dbReference type="GO" id="GO:0020037">
    <property type="term" value="F:heme binding"/>
    <property type="evidence" value="ECO:0007669"/>
    <property type="project" value="InterPro"/>
</dbReference>
<dbReference type="PROSITE" id="PS50873">
    <property type="entry name" value="PEROXIDASE_4"/>
    <property type="match status" value="1"/>
</dbReference>
<dbReference type="SMART" id="SM00066">
    <property type="entry name" value="GAL4"/>
    <property type="match status" value="1"/>
</dbReference>
<dbReference type="InterPro" id="IPR002016">
    <property type="entry name" value="Haem_peroxidase"/>
</dbReference>
<dbReference type="Proteomes" id="UP000054845">
    <property type="component" value="Unassembled WGS sequence"/>
</dbReference>